<name>Q1IKF9_KORVE</name>
<feature type="transmembrane region" description="Helical" evidence="1">
    <location>
        <begin position="160"/>
        <end position="181"/>
    </location>
</feature>
<feature type="transmembrane region" description="Helical" evidence="1">
    <location>
        <begin position="70"/>
        <end position="91"/>
    </location>
</feature>
<sequence length="191" mass="21217">MENLGAFARRWVRRLFLALVGGTIITSLFYAARFIKVGFSVKLFGDAWDWAHALSSATNLEWLELYRHGLLYLATFNTLLYGFWIVVLFAANDVRTLLLRRFASNRMRRRLINFSATQGLGLALSLTPTPGGGIAAILLLPGIAAWFSSSDQESSLLGPWAWAALTLSINALVWAAFYVACDAVKRRRATA</sequence>
<organism evidence="2 3">
    <name type="scientific">Koribacter versatilis (strain Ellin345)</name>
    <dbReference type="NCBI Taxonomy" id="204669"/>
    <lineage>
        <taxon>Bacteria</taxon>
        <taxon>Pseudomonadati</taxon>
        <taxon>Acidobacteriota</taxon>
        <taxon>Terriglobia</taxon>
        <taxon>Terriglobales</taxon>
        <taxon>Candidatus Korobacteraceae</taxon>
        <taxon>Candidatus Korobacter</taxon>
    </lineage>
</organism>
<dbReference type="EnsemblBacteria" id="ABF42641">
    <property type="protein sequence ID" value="ABF42641"/>
    <property type="gene ID" value="Acid345_3640"/>
</dbReference>
<evidence type="ECO:0000313" key="2">
    <source>
        <dbReference type="EMBL" id="ABF42641.1"/>
    </source>
</evidence>
<reference evidence="2 3" key="1">
    <citation type="journal article" date="2009" name="Appl. Environ. Microbiol.">
        <title>Three genomes from the phylum Acidobacteria provide insight into the lifestyles of these microorganisms in soils.</title>
        <authorList>
            <person name="Ward N.L."/>
            <person name="Challacombe J.F."/>
            <person name="Janssen P.H."/>
            <person name="Henrissat B."/>
            <person name="Coutinho P.M."/>
            <person name="Wu M."/>
            <person name="Xie G."/>
            <person name="Haft D.H."/>
            <person name="Sait M."/>
            <person name="Badger J."/>
            <person name="Barabote R.D."/>
            <person name="Bradley B."/>
            <person name="Brettin T.S."/>
            <person name="Brinkac L.M."/>
            <person name="Bruce D."/>
            <person name="Creasy T."/>
            <person name="Daugherty S.C."/>
            <person name="Davidsen T.M."/>
            <person name="DeBoy R.T."/>
            <person name="Detter J.C."/>
            <person name="Dodson R.J."/>
            <person name="Durkin A.S."/>
            <person name="Ganapathy A."/>
            <person name="Gwinn-Giglio M."/>
            <person name="Han C.S."/>
            <person name="Khouri H."/>
            <person name="Kiss H."/>
            <person name="Kothari S.P."/>
            <person name="Madupu R."/>
            <person name="Nelson K.E."/>
            <person name="Nelson W.C."/>
            <person name="Paulsen I."/>
            <person name="Penn K."/>
            <person name="Ren Q."/>
            <person name="Rosovitz M.J."/>
            <person name="Selengut J.D."/>
            <person name="Shrivastava S."/>
            <person name="Sullivan S.A."/>
            <person name="Tapia R."/>
            <person name="Thompson L.S."/>
            <person name="Watkins K.L."/>
            <person name="Yang Q."/>
            <person name="Yu C."/>
            <person name="Zafar N."/>
            <person name="Zhou L."/>
            <person name="Kuske C.R."/>
        </authorList>
    </citation>
    <scope>NUCLEOTIDE SEQUENCE [LARGE SCALE GENOMIC DNA]</scope>
    <source>
        <strain evidence="2 3">Ellin345</strain>
    </source>
</reference>
<keyword evidence="1" id="KW-0812">Transmembrane</keyword>
<feature type="transmembrane region" description="Helical" evidence="1">
    <location>
        <begin position="12"/>
        <end position="32"/>
    </location>
</feature>
<dbReference type="AlphaFoldDB" id="Q1IKF9"/>
<feature type="transmembrane region" description="Helical" evidence="1">
    <location>
        <begin position="111"/>
        <end position="140"/>
    </location>
</feature>
<evidence type="ECO:0000256" key="1">
    <source>
        <dbReference type="SAM" id="Phobius"/>
    </source>
</evidence>
<gene>
    <name evidence="2" type="ordered locus">Acid345_3640</name>
</gene>
<dbReference type="Proteomes" id="UP000002432">
    <property type="component" value="Chromosome"/>
</dbReference>
<keyword evidence="1" id="KW-1133">Transmembrane helix</keyword>
<dbReference type="HOGENOM" id="CLU_1419821_0_0_0"/>
<proteinExistence type="predicted"/>
<protein>
    <submittedName>
        <fullName evidence="2">Uncharacterized protein</fullName>
    </submittedName>
</protein>
<keyword evidence="3" id="KW-1185">Reference proteome</keyword>
<keyword evidence="1" id="KW-0472">Membrane</keyword>
<evidence type="ECO:0000313" key="3">
    <source>
        <dbReference type="Proteomes" id="UP000002432"/>
    </source>
</evidence>
<dbReference type="EMBL" id="CP000360">
    <property type="protein sequence ID" value="ABF42641.1"/>
    <property type="molecule type" value="Genomic_DNA"/>
</dbReference>
<accession>Q1IKF9</accession>
<dbReference type="KEGG" id="aba:Acid345_3640"/>